<dbReference type="InterPro" id="IPR043129">
    <property type="entry name" value="ATPase_NBD"/>
</dbReference>
<dbReference type="InterPro" id="IPR036388">
    <property type="entry name" value="WH-like_DNA-bd_sf"/>
</dbReference>
<dbReference type="Gene3D" id="3.30.420.40">
    <property type="match status" value="2"/>
</dbReference>
<dbReference type="Gene3D" id="1.10.10.10">
    <property type="entry name" value="Winged helix-like DNA-binding domain superfamily/Winged helix DNA-binding domain"/>
    <property type="match status" value="1"/>
</dbReference>
<dbReference type="SUPFAM" id="SSF53067">
    <property type="entry name" value="Actin-like ATPase domain"/>
    <property type="match status" value="1"/>
</dbReference>
<sequence>MAYDEPDTAPSGSGDGRPPSAGTAPAQLRPRGSNHVGMRQYNERVLLQAIRLHGELPKAELARLTHLSNQTVSLIVNALLDEGLLVKREPLRGRIGQPSVPIALAPDGAFSVGVKVGRRSMDVILIDFVGQVRQRWSLDYRYPEPGVLIAEIARRLADLQALLTPAQLERVQGIGIALPFSLGGWQTLLDMPPEVAARWPATDLRAEVAALTELPVTLIKDTAAACVAELVAGRGRSMPAFLYLFIDTFVGGGLVLDSHLYPGASGNAGAVASMPLQVAGGPGQIPPQMLSAASLLGLQKLYEAAGLDPEAAMDDRALEPPWATHTRGWLRTAAQALAFGISSAACLLDIGDVVVDGVFHRDLLSRLISHVEEALDQHSWEGVTRPAIRAGTIGSDARALGGALLPLYAAFAPDPEVFLKAAPIGRGD</sequence>
<keyword evidence="3" id="KW-0808">Transferase</keyword>
<evidence type="ECO:0000256" key="1">
    <source>
        <dbReference type="ARBA" id="ARBA00006479"/>
    </source>
</evidence>
<comment type="similarity">
    <text evidence="1">Belongs to the ROK (NagC/XylR) family.</text>
</comment>
<dbReference type="GO" id="GO:0016301">
    <property type="term" value="F:kinase activity"/>
    <property type="evidence" value="ECO:0007669"/>
    <property type="project" value="UniProtKB-KW"/>
</dbReference>
<proteinExistence type="inferred from homology"/>
<dbReference type="InterPro" id="IPR000600">
    <property type="entry name" value="ROK"/>
</dbReference>
<dbReference type="Pfam" id="PF00480">
    <property type="entry name" value="ROK"/>
    <property type="match status" value="1"/>
</dbReference>
<gene>
    <name evidence="3" type="ORF">CATMQ487_33750</name>
</gene>
<keyword evidence="3" id="KW-0418">Kinase</keyword>
<dbReference type="InterPro" id="IPR036390">
    <property type="entry name" value="WH_DNA-bd_sf"/>
</dbReference>
<dbReference type="EMBL" id="AP025730">
    <property type="protein sequence ID" value="BDI06405.1"/>
    <property type="molecule type" value="Genomic_DNA"/>
</dbReference>
<name>A0ABM7YPF5_9BURK</name>
<dbReference type="PANTHER" id="PTHR18964:SF149">
    <property type="entry name" value="BIFUNCTIONAL UDP-N-ACETYLGLUCOSAMINE 2-EPIMERASE_N-ACETYLMANNOSAMINE KINASE"/>
    <property type="match status" value="1"/>
</dbReference>
<accession>A0ABM7YPF5</accession>
<dbReference type="RefSeq" id="WP_251969683.1">
    <property type="nucleotide sequence ID" value="NZ_AP025730.1"/>
</dbReference>
<keyword evidence="4" id="KW-1185">Reference proteome</keyword>
<reference evidence="3" key="1">
    <citation type="submission" date="2022-04" db="EMBL/GenBank/DDBJ databases">
        <title>Whole genome sequence of Sphaerotilus sp. FB-5.</title>
        <authorList>
            <person name="Takeda M."/>
            <person name="Narihara S."/>
            <person name="Akimoto M."/>
            <person name="Akimoto R."/>
            <person name="Nishiyashiki S."/>
            <person name="Murakami T."/>
        </authorList>
    </citation>
    <scope>NUCLEOTIDE SEQUENCE</scope>
    <source>
        <strain evidence="3">FB-5</strain>
    </source>
</reference>
<evidence type="ECO:0000313" key="4">
    <source>
        <dbReference type="Proteomes" id="UP001057498"/>
    </source>
</evidence>
<dbReference type="Proteomes" id="UP001057498">
    <property type="component" value="Chromosome"/>
</dbReference>
<evidence type="ECO:0000256" key="2">
    <source>
        <dbReference type="SAM" id="MobiDB-lite"/>
    </source>
</evidence>
<feature type="region of interest" description="Disordered" evidence="2">
    <location>
        <begin position="1"/>
        <end position="35"/>
    </location>
</feature>
<evidence type="ECO:0000313" key="3">
    <source>
        <dbReference type="EMBL" id="BDI06405.1"/>
    </source>
</evidence>
<dbReference type="PANTHER" id="PTHR18964">
    <property type="entry name" value="ROK (REPRESSOR, ORF, KINASE) FAMILY"/>
    <property type="match status" value="1"/>
</dbReference>
<protein>
    <submittedName>
        <fullName evidence="3">Sugar kinase</fullName>
    </submittedName>
</protein>
<dbReference type="SUPFAM" id="SSF46785">
    <property type="entry name" value="Winged helix' DNA-binding domain"/>
    <property type="match status" value="1"/>
</dbReference>
<dbReference type="Pfam" id="PF13412">
    <property type="entry name" value="HTH_24"/>
    <property type="match status" value="1"/>
</dbReference>
<organism evidence="3 4">
    <name type="scientific">Sphaerotilus microaerophilus</name>
    <dbReference type="NCBI Taxonomy" id="2914710"/>
    <lineage>
        <taxon>Bacteria</taxon>
        <taxon>Pseudomonadati</taxon>
        <taxon>Pseudomonadota</taxon>
        <taxon>Betaproteobacteria</taxon>
        <taxon>Burkholderiales</taxon>
        <taxon>Sphaerotilaceae</taxon>
        <taxon>Sphaerotilus</taxon>
    </lineage>
</organism>